<comment type="caution">
    <text evidence="3">The sequence shown here is derived from an EMBL/GenBank/DDBJ whole genome shotgun (WGS) entry which is preliminary data.</text>
</comment>
<dbReference type="RefSeq" id="WP_175594296.1">
    <property type="nucleotide sequence ID" value="NZ_JABWGN010000017.1"/>
</dbReference>
<feature type="domain" description="ChsH2 C-terminal OB-fold" evidence="1">
    <location>
        <begin position="54"/>
        <end position="116"/>
    </location>
</feature>
<dbReference type="AlphaFoldDB" id="A0A7Y6IFU4"/>
<dbReference type="InterPro" id="IPR022002">
    <property type="entry name" value="ChsH2_Znr"/>
</dbReference>
<proteinExistence type="predicted"/>
<evidence type="ECO:0000259" key="2">
    <source>
        <dbReference type="Pfam" id="PF12172"/>
    </source>
</evidence>
<protein>
    <submittedName>
        <fullName evidence="3">OB-fold domain-containing protein</fullName>
    </submittedName>
</protein>
<dbReference type="InterPro" id="IPR012340">
    <property type="entry name" value="NA-bd_OB-fold"/>
</dbReference>
<dbReference type="InterPro" id="IPR002878">
    <property type="entry name" value="ChsH2_C"/>
</dbReference>
<keyword evidence="4" id="KW-1185">Reference proteome</keyword>
<feature type="domain" description="ChsH2 rubredoxin-like zinc ribbon" evidence="2">
    <location>
        <begin position="17"/>
        <end position="50"/>
    </location>
</feature>
<dbReference type="SUPFAM" id="SSF50249">
    <property type="entry name" value="Nucleic acid-binding proteins"/>
    <property type="match status" value="1"/>
</dbReference>
<dbReference type="EMBL" id="JABWGN010000017">
    <property type="protein sequence ID" value="NUW36850.1"/>
    <property type="molecule type" value="Genomic_DNA"/>
</dbReference>
<gene>
    <name evidence="3" type="ORF">HTZ77_36405</name>
</gene>
<name>A0A7Y6IFU4_9ACTN</name>
<dbReference type="PANTHER" id="PTHR34075:SF5">
    <property type="entry name" value="BLR3430 PROTEIN"/>
    <property type="match status" value="1"/>
</dbReference>
<evidence type="ECO:0000313" key="3">
    <source>
        <dbReference type="EMBL" id="NUW36850.1"/>
    </source>
</evidence>
<accession>A0A7Y6IFU4</accession>
<dbReference type="Pfam" id="PF01796">
    <property type="entry name" value="OB_ChsH2_C"/>
    <property type="match status" value="1"/>
</dbReference>
<dbReference type="PANTHER" id="PTHR34075">
    <property type="entry name" value="BLR3430 PROTEIN"/>
    <property type="match status" value="1"/>
</dbReference>
<evidence type="ECO:0000259" key="1">
    <source>
        <dbReference type="Pfam" id="PF01796"/>
    </source>
</evidence>
<evidence type="ECO:0000313" key="4">
    <source>
        <dbReference type="Proteomes" id="UP000586042"/>
    </source>
</evidence>
<sequence length="133" mass="14584">MRPVFQVTTDRDSAAWWERTGRGEFAVQRCEACGRARFPARTFCAACQAERWHWEAAEPEGTVESWIVNHQAFGTGDGEPYVVVMVRPAAVPDCLLHGGWLAAREPVGGERVRGVFTPGAGGLTLVDWEPAGE</sequence>
<reference evidence="3 4" key="1">
    <citation type="submission" date="2020-06" db="EMBL/GenBank/DDBJ databases">
        <title>Nonomuraea sp. SMC257, a novel actinomycete isolated from soil.</title>
        <authorList>
            <person name="Chanama M."/>
        </authorList>
    </citation>
    <scope>NUCLEOTIDE SEQUENCE [LARGE SCALE GENOMIC DNA]</scope>
    <source>
        <strain evidence="3 4">SMC257</strain>
    </source>
</reference>
<dbReference type="Pfam" id="PF12172">
    <property type="entry name" value="zf-ChsH2"/>
    <property type="match status" value="1"/>
</dbReference>
<dbReference type="Gene3D" id="6.10.30.10">
    <property type="match status" value="1"/>
</dbReference>
<dbReference type="Proteomes" id="UP000586042">
    <property type="component" value="Unassembled WGS sequence"/>
</dbReference>
<organism evidence="3 4">
    <name type="scientific">Nonomuraea montanisoli</name>
    <dbReference type="NCBI Taxonomy" id="2741721"/>
    <lineage>
        <taxon>Bacteria</taxon>
        <taxon>Bacillati</taxon>
        <taxon>Actinomycetota</taxon>
        <taxon>Actinomycetes</taxon>
        <taxon>Streptosporangiales</taxon>
        <taxon>Streptosporangiaceae</taxon>
        <taxon>Nonomuraea</taxon>
    </lineage>
</organism>
<dbReference type="InterPro" id="IPR052513">
    <property type="entry name" value="Thioester_dehydratase-like"/>
</dbReference>